<dbReference type="EMBL" id="CP026252">
    <property type="protein sequence ID" value="AWP08116.1"/>
    <property type="molecule type" value="Genomic_DNA"/>
</dbReference>
<protein>
    <submittedName>
        <fullName evidence="1">Uncharacterized protein</fullName>
    </submittedName>
</protein>
<accession>A0A2U9BXK1</accession>
<evidence type="ECO:0000313" key="1">
    <source>
        <dbReference type="EMBL" id="AWP08116.1"/>
    </source>
</evidence>
<gene>
    <name evidence="1" type="ORF">SMAX5B_002901</name>
</gene>
<name>A0A2U9BXK1_SCOMX</name>
<sequence length="63" mass="6809">MCRCASVGECARARSSETRKNKEAALHADSDSFSLYLPLLGPEEYLAPVIPSGMLKGCAPVYF</sequence>
<dbReference type="Proteomes" id="UP000246464">
    <property type="component" value="Chromosome 10"/>
</dbReference>
<reference evidence="1 2" key="1">
    <citation type="submission" date="2017-12" db="EMBL/GenBank/DDBJ databases">
        <title>Integrating genomic resources of turbot (Scophthalmus maximus) in depth evaluation of genetic and physical mapping variation across individuals.</title>
        <authorList>
            <person name="Martinez P."/>
        </authorList>
    </citation>
    <scope>NUCLEOTIDE SEQUENCE [LARGE SCALE GENOMIC DNA]</scope>
</reference>
<organism evidence="1 2">
    <name type="scientific">Scophthalmus maximus</name>
    <name type="common">Turbot</name>
    <name type="synonym">Psetta maxima</name>
    <dbReference type="NCBI Taxonomy" id="52904"/>
    <lineage>
        <taxon>Eukaryota</taxon>
        <taxon>Metazoa</taxon>
        <taxon>Chordata</taxon>
        <taxon>Craniata</taxon>
        <taxon>Vertebrata</taxon>
        <taxon>Euteleostomi</taxon>
        <taxon>Actinopterygii</taxon>
        <taxon>Neopterygii</taxon>
        <taxon>Teleostei</taxon>
        <taxon>Neoteleostei</taxon>
        <taxon>Acanthomorphata</taxon>
        <taxon>Carangaria</taxon>
        <taxon>Pleuronectiformes</taxon>
        <taxon>Pleuronectoidei</taxon>
        <taxon>Scophthalmidae</taxon>
        <taxon>Scophthalmus</taxon>
    </lineage>
</organism>
<evidence type="ECO:0000313" key="2">
    <source>
        <dbReference type="Proteomes" id="UP000246464"/>
    </source>
</evidence>
<keyword evidence="2" id="KW-1185">Reference proteome</keyword>
<dbReference type="AlphaFoldDB" id="A0A2U9BXK1"/>
<proteinExistence type="predicted"/>